<reference evidence="9 10" key="1">
    <citation type="submission" date="2016-08" db="EMBL/GenBank/DDBJ databases">
        <title>Novel Firmicutes and Novel Genomes.</title>
        <authorList>
            <person name="Poppleton D.I."/>
            <person name="Gribaldo S."/>
        </authorList>
    </citation>
    <scope>NUCLEOTIDE SEQUENCE [LARGE SCALE GENOMIC DNA]</scope>
    <source>
        <strain evidence="9 10">CTT3</strain>
    </source>
</reference>
<dbReference type="AlphaFoldDB" id="A0A419T0F0"/>
<dbReference type="PROSITE" id="PS00588">
    <property type="entry name" value="FLAGELLA_BB_ROD"/>
    <property type="match status" value="1"/>
</dbReference>
<dbReference type="EMBL" id="MCIB01000025">
    <property type="protein sequence ID" value="RKD30923.1"/>
    <property type="molecule type" value="Genomic_DNA"/>
</dbReference>
<dbReference type="Pfam" id="PF06429">
    <property type="entry name" value="Flg_bbr_C"/>
    <property type="match status" value="1"/>
</dbReference>
<dbReference type="GO" id="GO:0071978">
    <property type="term" value="P:bacterial-type flagellum-dependent swarming motility"/>
    <property type="evidence" value="ECO:0007669"/>
    <property type="project" value="TreeGrafter"/>
</dbReference>
<comment type="caution">
    <text evidence="9">The sequence shown here is derived from an EMBL/GenBank/DDBJ whole genome shotgun (WGS) entry which is preliminary data.</text>
</comment>
<gene>
    <name evidence="9" type="primary">flgG</name>
    <name evidence="9" type="ORF">BET03_13045</name>
</gene>
<dbReference type="OrthoDB" id="9804559at2"/>
<dbReference type="PANTHER" id="PTHR30435">
    <property type="entry name" value="FLAGELLAR PROTEIN"/>
    <property type="match status" value="1"/>
</dbReference>
<dbReference type="RefSeq" id="WP_120169793.1">
    <property type="nucleotide sequence ID" value="NZ_MCIB01000025.1"/>
</dbReference>
<keyword evidence="9" id="KW-0282">Flagellum</keyword>
<dbReference type="SUPFAM" id="SSF117143">
    <property type="entry name" value="Flagellar hook protein flgE"/>
    <property type="match status" value="1"/>
</dbReference>
<keyword evidence="9" id="KW-0966">Cell projection</keyword>
<evidence type="ECO:0000256" key="4">
    <source>
        <dbReference type="NCBIfam" id="TIGR02488"/>
    </source>
</evidence>
<protein>
    <recommendedName>
        <fullName evidence="2 4">Flagellar basal-body rod protein FlgG</fullName>
    </recommendedName>
</protein>
<dbReference type="Pfam" id="PF00460">
    <property type="entry name" value="Flg_bb_rod"/>
    <property type="match status" value="1"/>
</dbReference>
<dbReference type="GO" id="GO:0009426">
    <property type="term" value="C:bacterial-type flagellum basal body, distal rod"/>
    <property type="evidence" value="ECO:0007669"/>
    <property type="project" value="UniProtKB-UniRule"/>
</dbReference>
<evidence type="ECO:0000313" key="10">
    <source>
        <dbReference type="Proteomes" id="UP000284177"/>
    </source>
</evidence>
<feature type="domain" description="Flagellar hook protein FlgE/F/G-like D1" evidence="8">
    <location>
        <begin position="94"/>
        <end position="164"/>
    </location>
</feature>
<proteinExistence type="inferred from homology"/>
<dbReference type="NCBIfam" id="TIGR03506">
    <property type="entry name" value="FlgEFG_subfam"/>
    <property type="match status" value="2"/>
</dbReference>
<evidence type="ECO:0000259" key="6">
    <source>
        <dbReference type="Pfam" id="PF00460"/>
    </source>
</evidence>
<dbReference type="Pfam" id="PF22692">
    <property type="entry name" value="LlgE_F_G_D1"/>
    <property type="match status" value="1"/>
</dbReference>
<dbReference type="InterPro" id="IPR001444">
    <property type="entry name" value="Flag_bb_rod_N"/>
</dbReference>
<keyword evidence="9" id="KW-0969">Cilium</keyword>
<dbReference type="InterPro" id="IPR019776">
    <property type="entry name" value="Flagellar_basal_body_rod_CS"/>
</dbReference>
<dbReference type="InterPro" id="IPR020013">
    <property type="entry name" value="Flagellar_FlgE/F/G"/>
</dbReference>
<dbReference type="Proteomes" id="UP000284177">
    <property type="component" value="Unassembled WGS sequence"/>
</dbReference>
<dbReference type="InterPro" id="IPR012834">
    <property type="entry name" value="FlgG_G_neg"/>
</dbReference>
<comment type="similarity">
    <text evidence="1 5">Belongs to the flagella basal body rod proteins family.</text>
</comment>
<evidence type="ECO:0000256" key="3">
    <source>
        <dbReference type="ARBA" id="ARBA00025933"/>
    </source>
</evidence>
<comment type="subcellular location">
    <subcellularLocation>
        <location evidence="5">Bacterial flagellum basal body</location>
    </subcellularLocation>
</comment>
<organism evidence="9 10">
    <name type="scientific">Thermohalobacter berrensis</name>
    <dbReference type="NCBI Taxonomy" id="99594"/>
    <lineage>
        <taxon>Bacteria</taxon>
        <taxon>Bacillati</taxon>
        <taxon>Bacillota</taxon>
        <taxon>Tissierellia</taxon>
        <taxon>Tissierellales</taxon>
        <taxon>Thermohalobacteraceae</taxon>
        <taxon>Thermohalobacter</taxon>
    </lineage>
</organism>
<feature type="domain" description="Flagellar basal-body/hook protein C-terminal" evidence="7">
    <location>
        <begin position="218"/>
        <end position="263"/>
    </location>
</feature>
<evidence type="ECO:0000259" key="7">
    <source>
        <dbReference type="Pfam" id="PF06429"/>
    </source>
</evidence>
<name>A0A419T0F0_9FIRM</name>
<evidence type="ECO:0000256" key="1">
    <source>
        <dbReference type="ARBA" id="ARBA00009677"/>
    </source>
</evidence>
<evidence type="ECO:0000256" key="2">
    <source>
        <dbReference type="ARBA" id="ARBA00017948"/>
    </source>
</evidence>
<evidence type="ECO:0000256" key="5">
    <source>
        <dbReference type="RuleBase" id="RU362116"/>
    </source>
</evidence>
<dbReference type="PANTHER" id="PTHR30435:SF19">
    <property type="entry name" value="FLAGELLAR BASAL-BODY ROD PROTEIN FLGG"/>
    <property type="match status" value="1"/>
</dbReference>
<dbReference type="NCBIfam" id="TIGR02490">
    <property type="entry name" value="flgF"/>
    <property type="match status" value="1"/>
</dbReference>
<dbReference type="NCBIfam" id="TIGR02488">
    <property type="entry name" value="flgG_G_neg"/>
    <property type="match status" value="1"/>
</dbReference>
<keyword evidence="5" id="KW-0975">Bacterial flagellum</keyword>
<dbReference type="InterPro" id="IPR012836">
    <property type="entry name" value="FlgF"/>
</dbReference>
<evidence type="ECO:0000313" key="9">
    <source>
        <dbReference type="EMBL" id="RKD30923.1"/>
    </source>
</evidence>
<dbReference type="InterPro" id="IPR037925">
    <property type="entry name" value="FlgE/F/G-like"/>
</dbReference>
<dbReference type="InterPro" id="IPR010930">
    <property type="entry name" value="Flg_bb/hook_C_dom"/>
</dbReference>
<comment type="subunit">
    <text evidence="3">The basal body constitutes a major portion of the flagellar organelle and consists of four rings (L,P,S, and M) mounted on a central rod. The rod consists of about 26 subunits of FlgG in the distal portion, and FlgB, FlgC and FlgF are thought to build up the proximal portion of the rod with about 6 subunits each.</text>
</comment>
<dbReference type="InterPro" id="IPR053967">
    <property type="entry name" value="LlgE_F_G-like_D1"/>
</dbReference>
<evidence type="ECO:0000259" key="8">
    <source>
        <dbReference type="Pfam" id="PF22692"/>
    </source>
</evidence>
<sequence>MIRSLWTAATGMKAQQLNIDTISNNLANVDTTGYKAQRVEFKDLMYEALKKTNLNDEEGSPVNLEVGHGVMPSATTRNFKGGSLKPTNNPLDLAIDGDGFFAVSLPNGEIRYTRDGSFKLSIDGNEGRITTSDGYYVLTEDDDEIVIEEELRDISIDELGYITAKDEDGETVEIGRLKIVKFMNPEGLLSEGRNLYSATDASGEAIDVDADEMDSKVVQGYLEASNVKVVDEMVKMITAQRAYEINSKAIQTSDEMMQMTNNIKR</sequence>
<feature type="domain" description="Flagellar basal body rod protein N-terminal" evidence="6">
    <location>
        <begin position="7"/>
        <end position="35"/>
    </location>
</feature>
<accession>A0A419T0F0</accession>
<keyword evidence="10" id="KW-1185">Reference proteome</keyword>